<protein>
    <submittedName>
        <fullName evidence="1">Uncharacterized protein</fullName>
    </submittedName>
</protein>
<dbReference type="EMBL" id="JAPQKR010000013">
    <property type="protein sequence ID" value="KAJ5201464.1"/>
    <property type="molecule type" value="Genomic_DNA"/>
</dbReference>
<gene>
    <name evidence="1" type="ORF">N7498_006127</name>
</gene>
<dbReference type="RefSeq" id="XP_058307380.1">
    <property type="nucleotide sequence ID" value="XM_058453189.1"/>
</dbReference>
<dbReference type="Proteomes" id="UP001150904">
    <property type="component" value="Unassembled WGS sequence"/>
</dbReference>
<proteinExistence type="predicted"/>
<accession>A0A9W9MHK5</accession>
<dbReference type="OrthoDB" id="4323953at2759"/>
<sequence>MVIYAGAPGHQFRYQFKGASPGWWDWGNSQDHENTVAWVVEDKLNDPKDNGGRPAIIVLGSNWIQFKLVT</sequence>
<reference evidence="1" key="2">
    <citation type="journal article" date="2023" name="IMA Fungus">
        <title>Comparative genomic study of the Penicillium genus elucidates a diverse pangenome and 15 lateral gene transfer events.</title>
        <authorList>
            <person name="Petersen C."/>
            <person name="Sorensen T."/>
            <person name="Nielsen M.R."/>
            <person name="Sondergaard T.E."/>
            <person name="Sorensen J.L."/>
            <person name="Fitzpatrick D.A."/>
            <person name="Frisvad J.C."/>
            <person name="Nielsen K.L."/>
        </authorList>
    </citation>
    <scope>NUCLEOTIDE SEQUENCE</scope>
    <source>
        <strain evidence="1">IBT 15544</strain>
    </source>
</reference>
<evidence type="ECO:0000313" key="1">
    <source>
        <dbReference type="EMBL" id="KAJ5201464.1"/>
    </source>
</evidence>
<organism evidence="1 2">
    <name type="scientific">Penicillium cinerascens</name>
    <dbReference type="NCBI Taxonomy" id="70096"/>
    <lineage>
        <taxon>Eukaryota</taxon>
        <taxon>Fungi</taxon>
        <taxon>Dikarya</taxon>
        <taxon>Ascomycota</taxon>
        <taxon>Pezizomycotina</taxon>
        <taxon>Eurotiomycetes</taxon>
        <taxon>Eurotiomycetidae</taxon>
        <taxon>Eurotiales</taxon>
        <taxon>Aspergillaceae</taxon>
        <taxon>Penicillium</taxon>
    </lineage>
</organism>
<dbReference type="GeneID" id="83180490"/>
<keyword evidence="2" id="KW-1185">Reference proteome</keyword>
<evidence type="ECO:0000313" key="2">
    <source>
        <dbReference type="Proteomes" id="UP001150904"/>
    </source>
</evidence>
<dbReference type="AlphaFoldDB" id="A0A9W9MHK5"/>
<reference evidence="1" key="1">
    <citation type="submission" date="2022-12" db="EMBL/GenBank/DDBJ databases">
        <authorList>
            <person name="Petersen C."/>
        </authorList>
    </citation>
    <scope>NUCLEOTIDE SEQUENCE</scope>
    <source>
        <strain evidence="1">IBT 15544</strain>
    </source>
</reference>
<comment type="caution">
    <text evidence="1">The sequence shown here is derived from an EMBL/GenBank/DDBJ whole genome shotgun (WGS) entry which is preliminary data.</text>
</comment>
<name>A0A9W9MHK5_9EURO</name>